<dbReference type="EMBL" id="KN822264">
    <property type="protein sequence ID" value="KIM51351.1"/>
    <property type="molecule type" value="Genomic_DNA"/>
</dbReference>
<dbReference type="InterPro" id="IPR058525">
    <property type="entry name" value="DUF8212"/>
</dbReference>
<evidence type="ECO:0000313" key="4">
    <source>
        <dbReference type="Proteomes" id="UP000053989"/>
    </source>
</evidence>
<feature type="domain" description="DUF8212" evidence="2">
    <location>
        <begin position="253"/>
        <end position="279"/>
    </location>
</feature>
<proteinExistence type="predicted"/>
<keyword evidence="4" id="KW-1185">Reference proteome</keyword>
<reference evidence="4" key="2">
    <citation type="submission" date="2015-01" db="EMBL/GenBank/DDBJ databases">
        <title>Evolutionary Origins and Diversification of the Mycorrhizal Mutualists.</title>
        <authorList>
            <consortium name="DOE Joint Genome Institute"/>
            <consortium name="Mycorrhizal Genomics Consortium"/>
            <person name="Kohler A."/>
            <person name="Kuo A."/>
            <person name="Nagy L.G."/>
            <person name="Floudas D."/>
            <person name="Copeland A."/>
            <person name="Barry K.W."/>
            <person name="Cichocki N."/>
            <person name="Veneault-Fourrey C."/>
            <person name="LaButti K."/>
            <person name="Lindquist E.A."/>
            <person name="Lipzen A."/>
            <person name="Lundell T."/>
            <person name="Morin E."/>
            <person name="Murat C."/>
            <person name="Riley R."/>
            <person name="Ohm R."/>
            <person name="Sun H."/>
            <person name="Tunlid A."/>
            <person name="Henrissat B."/>
            <person name="Grigoriev I.V."/>
            <person name="Hibbett D.S."/>
            <person name="Martin F."/>
        </authorList>
    </citation>
    <scope>NUCLEOTIDE SEQUENCE [LARGE SCALE GENOMIC DNA]</scope>
    <source>
        <strain evidence="4">Foug A</strain>
    </source>
</reference>
<feature type="domain" description="Heterokaryon incompatibility" evidence="1">
    <location>
        <begin position="39"/>
        <end position="134"/>
    </location>
</feature>
<organism evidence="3 4">
    <name type="scientific">Scleroderma citrinum Foug A</name>
    <dbReference type="NCBI Taxonomy" id="1036808"/>
    <lineage>
        <taxon>Eukaryota</taxon>
        <taxon>Fungi</taxon>
        <taxon>Dikarya</taxon>
        <taxon>Basidiomycota</taxon>
        <taxon>Agaricomycotina</taxon>
        <taxon>Agaricomycetes</taxon>
        <taxon>Agaricomycetidae</taxon>
        <taxon>Boletales</taxon>
        <taxon>Sclerodermatineae</taxon>
        <taxon>Sclerodermataceae</taxon>
        <taxon>Scleroderma</taxon>
    </lineage>
</organism>
<evidence type="ECO:0000259" key="1">
    <source>
        <dbReference type="Pfam" id="PF06985"/>
    </source>
</evidence>
<gene>
    <name evidence="3" type="ORF">SCLCIDRAFT_1168453</name>
</gene>
<dbReference type="Proteomes" id="UP000053989">
    <property type="component" value="Unassembled WGS sequence"/>
</dbReference>
<dbReference type="STRING" id="1036808.A0A0C3D5G6"/>
<dbReference type="InterPro" id="IPR010730">
    <property type="entry name" value="HET"/>
</dbReference>
<dbReference type="PANTHER" id="PTHR10622:SF10">
    <property type="entry name" value="HET DOMAIN-CONTAINING PROTEIN"/>
    <property type="match status" value="1"/>
</dbReference>
<reference evidence="3 4" key="1">
    <citation type="submission" date="2014-04" db="EMBL/GenBank/DDBJ databases">
        <authorList>
            <consortium name="DOE Joint Genome Institute"/>
            <person name="Kuo A."/>
            <person name="Kohler A."/>
            <person name="Nagy L.G."/>
            <person name="Floudas D."/>
            <person name="Copeland A."/>
            <person name="Barry K.W."/>
            <person name="Cichocki N."/>
            <person name="Veneault-Fourrey C."/>
            <person name="LaButti K."/>
            <person name="Lindquist E.A."/>
            <person name="Lipzen A."/>
            <person name="Lundell T."/>
            <person name="Morin E."/>
            <person name="Murat C."/>
            <person name="Sun H."/>
            <person name="Tunlid A."/>
            <person name="Henrissat B."/>
            <person name="Grigoriev I.V."/>
            <person name="Hibbett D.S."/>
            <person name="Martin F."/>
            <person name="Nordberg H.P."/>
            <person name="Cantor M.N."/>
            <person name="Hua S.X."/>
        </authorList>
    </citation>
    <scope>NUCLEOTIDE SEQUENCE [LARGE SCALE GENOMIC DNA]</scope>
    <source>
        <strain evidence="3 4">Foug A</strain>
    </source>
</reference>
<dbReference type="AlphaFoldDB" id="A0A0C3D5G6"/>
<dbReference type="InParanoid" id="A0A0C3D5G6"/>
<sequence length="298" mass="34749">MRLINVKALLERESLFRAGKRVDRQAKVLEFGDDEATKYAILSHRWVGREVDHDEIVELAKMPVEERDEIRQRHGYRKILDSCEQAKKDRYEWLWVDTCCIDKRSSAELSEAINSMYRWYENAKVCYAYLHDVPNPSFPTARDDERYPDFSGWPEWFSRGWTLQELIAPSNVQFPNKNWQSIGDKRTLAPTLRKITGIPEHILVHGLFGNRPCVAQIMSWAANRTTTRVEDRAYSLMGLLDVNMPMLYGEGKKAFHRLQLEIIRASNDQSIFAWNYRMQIGVSSQMTRATSGPVVKWS</sequence>
<dbReference type="OrthoDB" id="5122891at2759"/>
<dbReference type="Pfam" id="PF06985">
    <property type="entry name" value="HET"/>
    <property type="match status" value="1"/>
</dbReference>
<dbReference type="Pfam" id="PF26640">
    <property type="entry name" value="DUF8212"/>
    <property type="match status" value="1"/>
</dbReference>
<accession>A0A0C3D5G6</accession>
<dbReference type="HOGENOM" id="CLU_000288_138_0_1"/>
<protein>
    <submittedName>
        <fullName evidence="3">Uncharacterized protein</fullName>
    </submittedName>
</protein>
<name>A0A0C3D5G6_9AGAM</name>
<evidence type="ECO:0000313" key="3">
    <source>
        <dbReference type="EMBL" id="KIM51351.1"/>
    </source>
</evidence>
<dbReference type="PANTHER" id="PTHR10622">
    <property type="entry name" value="HET DOMAIN-CONTAINING PROTEIN"/>
    <property type="match status" value="1"/>
</dbReference>
<evidence type="ECO:0000259" key="2">
    <source>
        <dbReference type="Pfam" id="PF26640"/>
    </source>
</evidence>